<dbReference type="InterPro" id="IPR020617">
    <property type="entry name" value="Thiolase_C"/>
</dbReference>
<dbReference type="NCBIfam" id="TIGR01930">
    <property type="entry name" value="AcCoA-C-Actrans"/>
    <property type="match status" value="1"/>
</dbReference>
<evidence type="ECO:0000256" key="2">
    <source>
        <dbReference type="ARBA" id="ARBA00012705"/>
    </source>
</evidence>
<feature type="active site" description="Proton acceptor" evidence="6">
    <location>
        <position position="348"/>
    </location>
</feature>
<feature type="active site" description="Acyl-thioester intermediate" evidence="6">
    <location>
        <position position="89"/>
    </location>
</feature>
<evidence type="ECO:0000256" key="7">
    <source>
        <dbReference type="RuleBase" id="RU003557"/>
    </source>
</evidence>
<dbReference type="FunFam" id="3.40.47.10:FF:000010">
    <property type="entry name" value="Acetyl-CoA acetyltransferase (Thiolase)"/>
    <property type="match status" value="1"/>
</dbReference>
<comment type="caution">
    <text evidence="10">The sequence shown here is derived from an EMBL/GenBank/DDBJ whole genome shotgun (WGS) entry which is preliminary data.</text>
</comment>
<feature type="active site" description="Proton acceptor" evidence="6">
    <location>
        <position position="378"/>
    </location>
</feature>
<dbReference type="InterPro" id="IPR020616">
    <property type="entry name" value="Thiolase_N"/>
</dbReference>
<accession>A0A558AIT5</accession>
<dbReference type="Pfam" id="PF00108">
    <property type="entry name" value="Thiolase_N"/>
    <property type="match status" value="1"/>
</dbReference>
<dbReference type="PIRSF" id="PIRSF000429">
    <property type="entry name" value="Ac-CoA_Ac_transf"/>
    <property type="match status" value="1"/>
</dbReference>
<evidence type="ECO:0000259" key="8">
    <source>
        <dbReference type="Pfam" id="PF00108"/>
    </source>
</evidence>
<evidence type="ECO:0000256" key="4">
    <source>
        <dbReference type="ARBA" id="ARBA00023315"/>
    </source>
</evidence>
<evidence type="ECO:0000256" key="6">
    <source>
        <dbReference type="PIRSR" id="PIRSR000429-1"/>
    </source>
</evidence>
<dbReference type="SUPFAM" id="SSF53901">
    <property type="entry name" value="Thiolase-like"/>
    <property type="match status" value="2"/>
</dbReference>
<dbReference type="CDD" id="cd00751">
    <property type="entry name" value="thiolase"/>
    <property type="match status" value="1"/>
</dbReference>
<dbReference type="Pfam" id="PF02803">
    <property type="entry name" value="Thiolase_C"/>
    <property type="match status" value="1"/>
</dbReference>
<dbReference type="InterPro" id="IPR016039">
    <property type="entry name" value="Thiolase-like"/>
</dbReference>
<dbReference type="Proteomes" id="UP000320011">
    <property type="component" value="Unassembled WGS sequence"/>
</dbReference>
<gene>
    <name evidence="10" type="ORF">FNH05_32665</name>
</gene>
<dbReference type="PANTHER" id="PTHR18919:SF107">
    <property type="entry name" value="ACETYL-COA ACETYLTRANSFERASE, CYTOSOLIC"/>
    <property type="match status" value="1"/>
</dbReference>
<evidence type="ECO:0000256" key="5">
    <source>
        <dbReference type="ARBA" id="ARBA00040529"/>
    </source>
</evidence>
<protein>
    <recommendedName>
        <fullName evidence="5">Probable acetyl-CoA acetyltransferase</fullName>
        <ecNumber evidence="2">2.3.1.9</ecNumber>
    </recommendedName>
</protein>
<evidence type="ECO:0000313" key="10">
    <source>
        <dbReference type="EMBL" id="TVT24178.1"/>
    </source>
</evidence>
<feature type="domain" description="Thiolase N-terminal" evidence="8">
    <location>
        <begin position="5"/>
        <end position="257"/>
    </location>
</feature>
<dbReference type="GO" id="GO:0003985">
    <property type="term" value="F:acetyl-CoA C-acetyltransferase activity"/>
    <property type="evidence" value="ECO:0007669"/>
    <property type="project" value="UniProtKB-EC"/>
</dbReference>
<comment type="similarity">
    <text evidence="1 7">Belongs to the thiolase-like superfamily. Thiolase family.</text>
</comment>
<reference evidence="10 11" key="1">
    <citation type="submission" date="2019-07" db="EMBL/GenBank/DDBJ databases">
        <authorList>
            <person name="Duangmal K."/>
            <person name="Teo W.F.A."/>
        </authorList>
    </citation>
    <scope>NUCLEOTIDE SEQUENCE [LARGE SCALE GENOMIC DNA]</scope>
    <source>
        <strain evidence="10 11">TBRC 6029</strain>
    </source>
</reference>
<keyword evidence="3 7" id="KW-0808">Transferase</keyword>
<proteinExistence type="inferred from homology"/>
<organism evidence="10 11">
    <name type="scientific">Amycolatopsis rhizosphaerae</name>
    <dbReference type="NCBI Taxonomy" id="2053003"/>
    <lineage>
        <taxon>Bacteria</taxon>
        <taxon>Bacillati</taxon>
        <taxon>Actinomycetota</taxon>
        <taxon>Actinomycetes</taxon>
        <taxon>Pseudonocardiales</taxon>
        <taxon>Pseudonocardiaceae</taxon>
        <taxon>Amycolatopsis</taxon>
    </lineage>
</organism>
<dbReference type="OrthoDB" id="1402717at2"/>
<dbReference type="EC" id="2.3.1.9" evidence="2"/>
<dbReference type="InterPro" id="IPR020613">
    <property type="entry name" value="Thiolase_CS"/>
</dbReference>
<sequence length="391" mass="40396">MTDAYVLDAIRTPFGRYGGALAGVRPDDLAAHVLRELAARTGLDPSTVDEVVLGDANQAGEDNRNVARMAALLAGWPTSVPGSTVNRLCGSGLDAAMQASRSIEAGDASLVVAGGVESMSRAPLILLKPEKAFAAGNQTLHSSTLGWRIVNPEMPGQWTVSLGEATERLAQRYGLTREQQDEFALRSHLNAARAWDEGFYDTHVVTVPGTGLTRDEGIRADSTMDKLARLKPAFREEGTVTAGNSSPLNDGASAVLLGDAKAADRLGRAPLARIAGRGAAGVDPDVFGIGPVRAAEIALERAGIGWGDLTAVELNEAFAAQSLACLADWPKLDPAIVNVNGGAIALGHPLGASGGRILGALAHQLRQRGGGWGLAAICIGVGQGLAVVLEG</sequence>
<keyword evidence="4 7" id="KW-0012">Acyltransferase</keyword>
<dbReference type="InterPro" id="IPR020610">
    <property type="entry name" value="Thiolase_AS"/>
</dbReference>
<feature type="domain" description="Thiolase C-terminal" evidence="9">
    <location>
        <begin position="270"/>
        <end position="390"/>
    </location>
</feature>
<dbReference type="PANTHER" id="PTHR18919">
    <property type="entry name" value="ACETYL-COA C-ACYLTRANSFERASE"/>
    <property type="match status" value="1"/>
</dbReference>
<dbReference type="Gene3D" id="3.40.47.10">
    <property type="match status" value="1"/>
</dbReference>
<name>A0A558AIT5_9PSEU</name>
<dbReference type="EMBL" id="VJWX01000544">
    <property type="protein sequence ID" value="TVT24178.1"/>
    <property type="molecule type" value="Genomic_DNA"/>
</dbReference>
<dbReference type="PROSITE" id="PS00737">
    <property type="entry name" value="THIOLASE_2"/>
    <property type="match status" value="1"/>
</dbReference>
<evidence type="ECO:0000256" key="3">
    <source>
        <dbReference type="ARBA" id="ARBA00022679"/>
    </source>
</evidence>
<evidence type="ECO:0000256" key="1">
    <source>
        <dbReference type="ARBA" id="ARBA00010982"/>
    </source>
</evidence>
<dbReference type="InterPro" id="IPR002155">
    <property type="entry name" value="Thiolase"/>
</dbReference>
<dbReference type="AlphaFoldDB" id="A0A558AIT5"/>
<evidence type="ECO:0000259" key="9">
    <source>
        <dbReference type="Pfam" id="PF02803"/>
    </source>
</evidence>
<reference evidence="10 11" key="2">
    <citation type="submission" date="2019-08" db="EMBL/GenBank/DDBJ databases">
        <title>Amycolatopsis acidicola sp. nov., isolated from peat swamp forest soil.</title>
        <authorList>
            <person name="Srisuk N."/>
        </authorList>
    </citation>
    <scope>NUCLEOTIDE SEQUENCE [LARGE SCALE GENOMIC DNA]</scope>
    <source>
        <strain evidence="10 11">TBRC 6029</strain>
    </source>
</reference>
<evidence type="ECO:0000313" key="11">
    <source>
        <dbReference type="Proteomes" id="UP000320011"/>
    </source>
</evidence>
<dbReference type="RefSeq" id="WP_144592699.1">
    <property type="nucleotide sequence ID" value="NZ_VJWX01000544.1"/>
</dbReference>
<dbReference type="PROSITE" id="PS00099">
    <property type="entry name" value="THIOLASE_3"/>
    <property type="match status" value="1"/>
</dbReference>
<keyword evidence="11" id="KW-1185">Reference proteome</keyword>